<organism evidence="1 2">
    <name type="scientific">Streptomyces yunnanensis</name>
    <dbReference type="NCBI Taxonomy" id="156453"/>
    <lineage>
        <taxon>Bacteria</taxon>
        <taxon>Bacillati</taxon>
        <taxon>Actinomycetota</taxon>
        <taxon>Actinomycetes</taxon>
        <taxon>Kitasatosporales</taxon>
        <taxon>Streptomycetaceae</taxon>
        <taxon>Streptomyces</taxon>
    </lineage>
</organism>
<gene>
    <name evidence="1" type="ORF">MOV08_42435</name>
</gene>
<reference evidence="1 2" key="1">
    <citation type="submission" date="2022-03" db="EMBL/GenBank/DDBJ databases">
        <title>Streptomyces yunnanensis P86,complete genome.</title>
        <authorList>
            <person name="Chen S."/>
            <person name="Zhang Q."/>
        </authorList>
    </citation>
    <scope>NUCLEOTIDE SEQUENCE [LARGE SCALE GENOMIC DNA]</scope>
    <source>
        <strain evidence="1 2">P86</strain>
    </source>
</reference>
<proteinExistence type="predicted"/>
<accession>A0ABY8AJU9</accession>
<name>A0ABY8AJU9_9ACTN</name>
<evidence type="ECO:0000313" key="2">
    <source>
        <dbReference type="Proteomes" id="UP001218629"/>
    </source>
</evidence>
<evidence type="ECO:0000313" key="1">
    <source>
        <dbReference type="EMBL" id="WEB45305.1"/>
    </source>
</evidence>
<dbReference type="RefSeq" id="WP_275311490.1">
    <property type="nucleotide sequence ID" value="NZ_CP095749.1"/>
</dbReference>
<dbReference type="EMBL" id="CP095749">
    <property type="protein sequence ID" value="WEB45305.1"/>
    <property type="molecule type" value="Genomic_DNA"/>
</dbReference>
<protein>
    <submittedName>
        <fullName evidence="1">Uncharacterized protein</fullName>
    </submittedName>
</protein>
<keyword evidence="2" id="KW-1185">Reference proteome</keyword>
<sequence>MTFTDPRVRAAITDRLTSKVASIRTDTDAYGFKAIKTSRHTNGRR</sequence>
<dbReference type="Proteomes" id="UP001218629">
    <property type="component" value="Chromosome"/>
</dbReference>